<evidence type="ECO:0000313" key="3">
    <source>
        <dbReference type="EMBL" id="KAJ7222389.1"/>
    </source>
</evidence>
<gene>
    <name evidence="3" type="ORF">GGX14DRAFT_428618</name>
</gene>
<name>A0AAD6YKV1_9AGAR</name>
<dbReference type="Gene3D" id="1.10.720.30">
    <property type="entry name" value="SAP domain"/>
    <property type="match status" value="1"/>
</dbReference>
<accession>A0AAD6YKV1</accession>
<dbReference type="InterPro" id="IPR036361">
    <property type="entry name" value="SAP_dom_sf"/>
</dbReference>
<feature type="domain" description="SAP" evidence="2">
    <location>
        <begin position="28"/>
        <end position="62"/>
    </location>
</feature>
<evidence type="ECO:0000256" key="1">
    <source>
        <dbReference type="SAM" id="MobiDB-lite"/>
    </source>
</evidence>
<sequence length="486" mass="54162">MTADSEVAAQDDVLVFPTKAGGTERLTCGGKTQNQLKAMCRDYGLPISGNKSVLKSRLQQFSEKFCNDPASCHLTPANRRKHKGPRDDTKKTKVKMSATRRAAIIDTERVTERSKDTRTAEEKKNLILWADRTVARLPFKPRKPKNTAVDTAVSTGSQVHRSADQHLHFRMQTIENQLAAISAVALGNHQPSSFNWDSATSVQVLPVDYMAYDYADNSLNLSEGPYMVGNLALDIPNTFTWLDGCQSPAGSYDPSATLADILPVDVPVSMTSVPAMATVPVPVPALASSIPNSQLQDTDKSGKAGKATTRTIILGDSTTITISTDEARKVALPATSFAEDIERLNQMWDDTSPHWRNNSVMRIGDHPIALIYWPQIFKKTGLWSAHKSNWTEWKFVVERYRQGTPEEFWATFKSEDGVKMPYTAICAKLRKDRKNTNEELAARAREEYGDDFEAKFSYRNSKTKARMVKFNASSIAKEYKRLQGID</sequence>
<protein>
    <recommendedName>
        <fullName evidence="2">SAP domain-containing protein</fullName>
    </recommendedName>
</protein>
<dbReference type="PROSITE" id="PS50800">
    <property type="entry name" value="SAP"/>
    <property type="match status" value="1"/>
</dbReference>
<evidence type="ECO:0000313" key="4">
    <source>
        <dbReference type="Proteomes" id="UP001219525"/>
    </source>
</evidence>
<reference evidence="3" key="1">
    <citation type="submission" date="2023-03" db="EMBL/GenBank/DDBJ databases">
        <title>Massive genome expansion in bonnet fungi (Mycena s.s.) driven by repeated elements and novel gene families across ecological guilds.</title>
        <authorList>
            <consortium name="Lawrence Berkeley National Laboratory"/>
            <person name="Harder C.B."/>
            <person name="Miyauchi S."/>
            <person name="Viragh M."/>
            <person name="Kuo A."/>
            <person name="Thoen E."/>
            <person name="Andreopoulos B."/>
            <person name="Lu D."/>
            <person name="Skrede I."/>
            <person name="Drula E."/>
            <person name="Henrissat B."/>
            <person name="Morin E."/>
            <person name="Kohler A."/>
            <person name="Barry K."/>
            <person name="LaButti K."/>
            <person name="Morin E."/>
            <person name="Salamov A."/>
            <person name="Lipzen A."/>
            <person name="Mereny Z."/>
            <person name="Hegedus B."/>
            <person name="Baldrian P."/>
            <person name="Stursova M."/>
            <person name="Weitz H."/>
            <person name="Taylor A."/>
            <person name="Grigoriev I.V."/>
            <person name="Nagy L.G."/>
            <person name="Martin F."/>
            <person name="Kauserud H."/>
        </authorList>
    </citation>
    <scope>NUCLEOTIDE SEQUENCE</scope>
    <source>
        <strain evidence="3">9144</strain>
    </source>
</reference>
<keyword evidence="4" id="KW-1185">Reference proteome</keyword>
<dbReference type="AlphaFoldDB" id="A0AAD6YKV1"/>
<dbReference type="Pfam" id="PF02037">
    <property type="entry name" value="SAP"/>
    <property type="match status" value="1"/>
</dbReference>
<organism evidence="3 4">
    <name type="scientific">Mycena pura</name>
    <dbReference type="NCBI Taxonomy" id="153505"/>
    <lineage>
        <taxon>Eukaryota</taxon>
        <taxon>Fungi</taxon>
        <taxon>Dikarya</taxon>
        <taxon>Basidiomycota</taxon>
        <taxon>Agaricomycotina</taxon>
        <taxon>Agaricomycetes</taxon>
        <taxon>Agaricomycetidae</taxon>
        <taxon>Agaricales</taxon>
        <taxon>Marasmiineae</taxon>
        <taxon>Mycenaceae</taxon>
        <taxon>Mycena</taxon>
    </lineage>
</organism>
<proteinExistence type="predicted"/>
<feature type="region of interest" description="Disordered" evidence="1">
    <location>
        <begin position="77"/>
        <end position="98"/>
    </location>
</feature>
<dbReference type="InterPro" id="IPR003034">
    <property type="entry name" value="SAP_dom"/>
</dbReference>
<evidence type="ECO:0000259" key="2">
    <source>
        <dbReference type="PROSITE" id="PS50800"/>
    </source>
</evidence>
<dbReference type="SUPFAM" id="SSF68906">
    <property type="entry name" value="SAP domain"/>
    <property type="match status" value="1"/>
</dbReference>
<dbReference type="EMBL" id="JARJCW010000007">
    <property type="protein sequence ID" value="KAJ7222389.1"/>
    <property type="molecule type" value="Genomic_DNA"/>
</dbReference>
<dbReference type="Proteomes" id="UP001219525">
    <property type="component" value="Unassembled WGS sequence"/>
</dbReference>
<comment type="caution">
    <text evidence="3">The sequence shown here is derived from an EMBL/GenBank/DDBJ whole genome shotgun (WGS) entry which is preliminary data.</text>
</comment>